<feature type="transmembrane region" description="Helical" evidence="1">
    <location>
        <begin position="153"/>
        <end position="174"/>
    </location>
</feature>
<feature type="transmembrane region" description="Helical" evidence="1">
    <location>
        <begin position="317"/>
        <end position="343"/>
    </location>
</feature>
<reference evidence="2 3" key="1">
    <citation type="submission" date="2017-03" db="EMBL/GenBank/DDBJ databases">
        <title>Genome of strain Rhizobium sp. CNPSo 668.</title>
        <authorList>
            <person name="Ribeiro R."/>
        </authorList>
    </citation>
    <scope>NUCLEOTIDE SEQUENCE [LARGE SCALE GENOMIC DNA]</scope>
    <source>
        <strain evidence="2 3">CNPSo 668</strain>
    </source>
</reference>
<feature type="transmembrane region" description="Helical" evidence="1">
    <location>
        <begin position="287"/>
        <end position="305"/>
    </location>
</feature>
<feature type="transmembrane region" description="Helical" evidence="1">
    <location>
        <begin position="114"/>
        <end position="132"/>
    </location>
</feature>
<dbReference type="InterPro" id="IPR025291">
    <property type="entry name" value="DUF4153"/>
</dbReference>
<dbReference type="RefSeq" id="WP_088394514.1">
    <property type="nucleotide sequence ID" value="NZ_MXPU01000008.1"/>
</dbReference>
<feature type="transmembrane region" description="Helical" evidence="1">
    <location>
        <begin position="387"/>
        <end position="406"/>
    </location>
</feature>
<protein>
    <submittedName>
        <fullName evidence="2">Uncharacterized protein</fullName>
    </submittedName>
</protein>
<dbReference type="EMBL" id="MXPU01000008">
    <property type="protein sequence ID" value="OWO94298.1"/>
    <property type="molecule type" value="Genomic_DNA"/>
</dbReference>
<keyword evidence="1" id="KW-0472">Membrane</keyword>
<feature type="transmembrane region" description="Helical" evidence="1">
    <location>
        <begin position="245"/>
        <end position="267"/>
    </location>
</feature>
<evidence type="ECO:0000256" key="1">
    <source>
        <dbReference type="SAM" id="Phobius"/>
    </source>
</evidence>
<name>A0A246DXP1_9HYPH</name>
<evidence type="ECO:0000313" key="3">
    <source>
        <dbReference type="Proteomes" id="UP000197269"/>
    </source>
</evidence>
<dbReference type="Pfam" id="PF13687">
    <property type="entry name" value="DUF4153"/>
    <property type="match status" value="1"/>
</dbReference>
<proteinExistence type="predicted"/>
<feature type="transmembrane region" description="Helical" evidence="1">
    <location>
        <begin position="64"/>
        <end position="82"/>
    </location>
</feature>
<accession>A0A246DXP1</accession>
<comment type="caution">
    <text evidence="2">The sequence shown here is derived from an EMBL/GenBank/DDBJ whole genome shotgun (WGS) entry which is preliminary data.</text>
</comment>
<gene>
    <name evidence="2" type="ORF">B5E41_14135</name>
</gene>
<sequence>MDTADILTQPLPIRRGSGRVAALLALVALADFLIFGHAPGINLFLFAVAVCVGILFSARKPPSPSTAALLVGFLVLASAPLLEAPSLTGLAFCVGGLMSVALVSADLMPRRLAALPPVFLRFALVIPLRLVESIKKYLAKPGRRLSLVSVRQGIGLWIMPVVLAAVFVSLFAAANPLIEIALRSVDFGVLLQFLDHWRIGFWLMTAIVVWAMLRPRLKRRAARSQAGRTFMIVPARNAPLGHASLLRSLALFNAVFAVQTLLDLVYLWGGVDLPDHMSHAEYAHRGAYPLIATALLAAGFVLVAMRRGGPGDYSPLIRGLVHAWIAQNVLLCLSSMLRLGLYIEAYSLTELRVAAGLWMGLVAIGLVLILLRILLNRSNEWLIAMNLASLVTVLYISAFIDFPAFIARFNVAHSQEITREGPPLDLAYLSSLGPSVIPALDLYLRKLPDHLIDQRSEAVTARYYLSRNFGMRRSGWRNWTFRAARLENYLLSPATIARSNENDNNRHDKPTQDW</sequence>
<organism evidence="2 3">
    <name type="scientific">Rhizobium esperanzae</name>
    <dbReference type="NCBI Taxonomy" id="1967781"/>
    <lineage>
        <taxon>Bacteria</taxon>
        <taxon>Pseudomonadati</taxon>
        <taxon>Pseudomonadota</taxon>
        <taxon>Alphaproteobacteria</taxon>
        <taxon>Hyphomicrobiales</taxon>
        <taxon>Rhizobiaceae</taxon>
        <taxon>Rhizobium/Agrobacterium group</taxon>
        <taxon>Rhizobium</taxon>
    </lineage>
</organism>
<keyword evidence="1" id="KW-0812">Transmembrane</keyword>
<evidence type="ECO:0000313" key="2">
    <source>
        <dbReference type="EMBL" id="OWO94298.1"/>
    </source>
</evidence>
<feature type="transmembrane region" description="Helical" evidence="1">
    <location>
        <begin position="194"/>
        <end position="213"/>
    </location>
</feature>
<feature type="transmembrane region" description="Helical" evidence="1">
    <location>
        <begin position="41"/>
        <end position="58"/>
    </location>
</feature>
<dbReference type="Proteomes" id="UP000197269">
    <property type="component" value="Unassembled WGS sequence"/>
</dbReference>
<dbReference type="AlphaFoldDB" id="A0A246DXP1"/>
<feature type="transmembrane region" description="Helical" evidence="1">
    <location>
        <begin position="355"/>
        <end position="375"/>
    </location>
</feature>
<keyword evidence="1" id="KW-1133">Transmembrane helix</keyword>